<evidence type="ECO:0000256" key="2">
    <source>
        <dbReference type="ARBA" id="ARBA00022737"/>
    </source>
</evidence>
<dbReference type="PROSITE" id="PS50071">
    <property type="entry name" value="HOMEOBOX_2"/>
    <property type="match status" value="1"/>
</dbReference>
<keyword evidence="6 7" id="KW-0371">Homeobox</keyword>
<feature type="region of interest" description="Disordered" evidence="8">
    <location>
        <begin position="300"/>
        <end position="349"/>
    </location>
</feature>
<sequence length="651" mass="74210">MDFTHFGMGQYGPQAILPQVQYPDWSTLDVHDPYWNSTSDESWLFDAIQAEHAISGIAESSLHMEESPTYSHCMFCQQVSCCCASFDTFFTVRDIGETDITAELPTAACTPCHDERLMGSAQGSSVVLQHTPDYTQSLQRTDGPTNSVRVARKKTGRTKISVAAKSILEQSFSSNPYPDRDELRTLRLTTQLKENTIRTWFSNSRSRKSASQPATAPRGHISRLSPANLEELDRLSPVDSHACLEDWLKSPLPTEATPENVASDSSERFERRTAMEPPMPPAADRLINAARNSGYFSRPMSVANSDSSASTACSYGSQRSLDSRGTRRGRRQWKRQAPQTRVASPQPLTQTPASNTYYCTWADCARAFNTPYEWARHEEAMHYFPHRWICCYEPANNMKLSECFFCVKPNANLAHIVDTHLQVCKEKTEEERTFWRPDQLAQHFKRIHSLPIPPEVRQVWLSPNPHFNKGHLRCGFCGLSSSTWEERKDHVASHIQEGATKDMWWPPYMELMPREQYEAVSAYQSPADLEIDASLEYTGIAPEEVQRYISEQDSETNKWTCLYQDCGKVFSRRENIRLHVQTHLGKRQFKCNKCGKCFIYQHDLKRHAKIEHTGSKRYECPCGAGFVRQDALRRHRQCDMCVGGFAGHVGF</sequence>
<feature type="compositionally biased region" description="Polar residues" evidence="8">
    <location>
        <begin position="337"/>
        <end position="349"/>
    </location>
</feature>
<dbReference type="Gene3D" id="1.10.10.60">
    <property type="entry name" value="Homeodomain-like"/>
    <property type="match status" value="1"/>
</dbReference>
<accession>A0A1Y2LME4</accession>
<dbReference type="AlphaFoldDB" id="A0A1Y2LME4"/>
<dbReference type="InterPro" id="IPR013087">
    <property type="entry name" value="Znf_C2H2_type"/>
</dbReference>
<evidence type="ECO:0000256" key="5">
    <source>
        <dbReference type="PROSITE-ProRule" id="PRU00042"/>
    </source>
</evidence>
<evidence type="ECO:0000259" key="9">
    <source>
        <dbReference type="PROSITE" id="PS50071"/>
    </source>
</evidence>
<evidence type="ECO:0000256" key="1">
    <source>
        <dbReference type="ARBA" id="ARBA00022723"/>
    </source>
</evidence>
<feature type="domain" description="C2H2-type" evidence="10">
    <location>
        <begin position="559"/>
        <end position="588"/>
    </location>
</feature>
<dbReference type="GO" id="GO:0000981">
    <property type="term" value="F:DNA-binding transcription factor activity, RNA polymerase II-specific"/>
    <property type="evidence" value="ECO:0007669"/>
    <property type="project" value="TreeGrafter"/>
</dbReference>
<feature type="compositionally biased region" description="Polar residues" evidence="8">
    <location>
        <begin position="203"/>
        <end position="214"/>
    </location>
</feature>
<feature type="domain" description="C2H2-type" evidence="10">
    <location>
        <begin position="357"/>
        <end position="382"/>
    </location>
</feature>
<keyword evidence="4" id="KW-0862">Zinc</keyword>
<dbReference type="SMART" id="SM00355">
    <property type="entry name" value="ZnF_C2H2"/>
    <property type="match status" value="4"/>
</dbReference>
<evidence type="ECO:0000256" key="8">
    <source>
        <dbReference type="SAM" id="MobiDB-lite"/>
    </source>
</evidence>
<organism evidence="11 12">
    <name type="scientific">Epicoccum nigrum</name>
    <name type="common">Soil fungus</name>
    <name type="synonym">Epicoccum purpurascens</name>
    <dbReference type="NCBI Taxonomy" id="105696"/>
    <lineage>
        <taxon>Eukaryota</taxon>
        <taxon>Fungi</taxon>
        <taxon>Dikarya</taxon>
        <taxon>Ascomycota</taxon>
        <taxon>Pezizomycotina</taxon>
        <taxon>Dothideomycetes</taxon>
        <taxon>Pleosporomycetidae</taxon>
        <taxon>Pleosporales</taxon>
        <taxon>Pleosporineae</taxon>
        <taxon>Didymellaceae</taxon>
        <taxon>Epicoccum</taxon>
    </lineage>
</organism>
<dbReference type="PROSITE" id="PS50157">
    <property type="entry name" value="ZINC_FINGER_C2H2_2"/>
    <property type="match status" value="3"/>
</dbReference>
<dbReference type="EMBL" id="KZ107855">
    <property type="protein sequence ID" value="OSS45154.1"/>
    <property type="molecule type" value="Genomic_DNA"/>
</dbReference>
<dbReference type="PROSITE" id="PS00028">
    <property type="entry name" value="ZINC_FINGER_C2H2_1"/>
    <property type="match status" value="3"/>
</dbReference>
<feature type="region of interest" description="Disordered" evidence="8">
    <location>
        <begin position="250"/>
        <end position="284"/>
    </location>
</feature>
<dbReference type="PANTHER" id="PTHR24379:SF127">
    <property type="entry name" value="BLOODY FINGERS-RELATED"/>
    <property type="match status" value="1"/>
</dbReference>
<evidence type="ECO:0000256" key="4">
    <source>
        <dbReference type="ARBA" id="ARBA00022833"/>
    </source>
</evidence>
<dbReference type="Gene3D" id="3.30.160.60">
    <property type="entry name" value="Classic Zinc Finger"/>
    <property type="match status" value="3"/>
</dbReference>
<evidence type="ECO:0008006" key="13">
    <source>
        <dbReference type="Google" id="ProtNLM"/>
    </source>
</evidence>
<dbReference type="SUPFAM" id="SSF46689">
    <property type="entry name" value="Homeodomain-like"/>
    <property type="match status" value="1"/>
</dbReference>
<keyword evidence="6 7" id="KW-0539">Nucleus</keyword>
<dbReference type="SMART" id="SM00389">
    <property type="entry name" value="HOX"/>
    <property type="match status" value="1"/>
</dbReference>
<dbReference type="Pfam" id="PF00096">
    <property type="entry name" value="zf-C2H2"/>
    <property type="match status" value="2"/>
</dbReference>
<dbReference type="GO" id="GO:0005634">
    <property type="term" value="C:nucleus"/>
    <property type="evidence" value="ECO:0007669"/>
    <property type="project" value="UniProtKB-SubCell"/>
</dbReference>
<evidence type="ECO:0000256" key="7">
    <source>
        <dbReference type="RuleBase" id="RU000682"/>
    </source>
</evidence>
<protein>
    <recommendedName>
        <fullName evidence="13">Homeobox domain-containing protein</fullName>
    </recommendedName>
</protein>
<dbReference type="Pfam" id="PF00046">
    <property type="entry name" value="Homeodomain"/>
    <property type="match status" value="1"/>
</dbReference>
<evidence type="ECO:0000259" key="10">
    <source>
        <dbReference type="PROSITE" id="PS50157"/>
    </source>
</evidence>
<feature type="compositionally biased region" description="Polar residues" evidence="8">
    <location>
        <begin position="302"/>
        <end position="320"/>
    </location>
</feature>
<dbReference type="GO" id="GO:0008270">
    <property type="term" value="F:zinc ion binding"/>
    <property type="evidence" value="ECO:0007669"/>
    <property type="project" value="UniProtKB-KW"/>
</dbReference>
<evidence type="ECO:0000256" key="3">
    <source>
        <dbReference type="ARBA" id="ARBA00022771"/>
    </source>
</evidence>
<reference evidence="11 12" key="1">
    <citation type="journal article" date="2017" name="Genome Announc.">
        <title>Genome sequence of the saprophytic ascomycete Epicoccum nigrum ICMP 19927 strain isolated from New Zealand.</title>
        <authorList>
            <person name="Fokin M."/>
            <person name="Fleetwood D."/>
            <person name="Weir B.S."/>
            <person name="Villas-Boas S.G."/>
        </authorList>
    </citation>
    <scope>NUCLEOTIDE SEQUENCE [LARGE SCALE GENOMIC DNA]</scope>
    <source>
        <strain evidence="11 12">ICMP 19927</strain>
    </source>
</reference>
<dbReference type="STRING" id="105696.A0A1Y2LME4"/>
<dbReference type="PANTHER" id="PTHR24379">
    <property type="entry name" value="KRAB AND ZINC FINGER DOMAIN-CONTAINING"/>
    <property type="match status" value="1"/>
</dbReference>
<dbReference type="InterPro" id="IPR036236">
    <property type="entry name" value="Znf_C2H2_sf"/>
</dbReference>
<keyword evidence="2" id="KW-0677">Repeat</keyword>
<feature type="domain" description="Homeobox" evidence="9">
    <location>
        <begin position="151"/>
        <end position="211"/>
    </location>
</feature>
<proteinExistence type="predicted"/>
<dbReference type="SUPFAM" id="SSF57667">
    <property type="entry name" value="beta-beta-alpha zinc fingers"/>
    <property type="match status" value="1"/>
</dbReference>
<evidence type="ECO:0000256" key="6">
    <source>
        <dbReference type="PROSITE-ProRule" id="PRU00108"/>
    </source>
</evidence>
<keyword evidence="12" id="KW-1185">Reference proteome</keyword>
<dbReference type="InParanoid" id="A0A1Y2LME4"/>
<feature type="compositionally biased region" description="Basic and acidic residues" evidence="8">
    <location>
        <begin position="265"/>
        <end position="274"/>
    </location>
</feature>
<feature type="region of interest" description="Disordered" evidence="8">
    <location>
        <begin position="203"/>
        <end position="225"/>
    </location>
</feature>
<dbReference type="CDD" id="cd00086">
    <property type="entry name" value="homeodomain"/>
    <property type="match status" value="1"/>
</dbReference>
<keyword evidence="1" id="KW-0479">Metal-binding</keyword>
<gene>
    <name evidence="11" type="ORF">B5807_09214</name>
</gene>
<dbReference type="InterPro" id="IPR001356">
    <property type="entry name" value="HD"/>
</dbReference>
<dbReference type="Proteomes" id="UP000193240">
    <property type="component" value="Unassembled WGS sequence"/>
</dbReference>
<evidence type="ECO:0000313" key="12">
    <source>
        <dbReference type="Proteomes" id="UP000193240"/>
    </source>
</evidence>
<keyword evidence="3 5" id="KW-0863">Zinc-finger</keyword>
<evidence type="ECO:0000313" key="11">
    <source>
        <dbReference type="EMBL" id="OSS45154.1"/>
    </source>
</evidence>
<dbReference type="GO" id="GO:0000977">
    <property type="term" value="F:RNA polymerase II transcription regulatory region sequence-specific DNA binding"/>
    <property type="evidence" value="ECO:0007669"/>
    <property type="project" value="TreeGrafter"/>
</dbReference>
<name>A0A1Y2LME4_EPING</name>
<dbReference type="InterPro" id="IPR009057">
    <property type="entry name" value="Homeodomain-like_sf"/>
</dbReference>
<feature type="DNA-binding region" description="Homeobox" evidence="6">
    <location>
        <begin position="153"/>
        <end position="212"/>
    </location>
</feature>
<keyword evidence="6 7" id="KW-0238">DNA-binding</keyword>
<comment type="subcellular location">
    <subcellularLocation>
        <location evidence="6 7">Nucleus</location>
    </subcellularLocation>
</comment>
<feature type="domain" description="C2H2-type" evidence="10">
    <location>
        <begin position="589"/>
        <end position="617"/>
    </location>
</feature>